<name>A0A512PF92_9CELL</name>
<evidence type="ECO:0000256" key="1">
    <source>
        <dbReference type="ARBA" id="ARBA00022801"/>
    </source>
</evidence>
<dbReference type="GO" id="GO:0004342">
    <property type="term" value="F:glucosamine-6-phosphate deaminase activity"/>
    <property type="evidence" value="ECO:0007669"/>
    <property type="project" value="InterPro"/>
</dbReference>
<dbReference type="OrthoDB" id="9791139at2"/>
<dbReference type="GO" id="GO:0019262">
    <property type="term" value="P:N-acetylneuraminate catabolic process"/>
    <property type="evidence" value="ECO:0007669"/>
    <property type="project" value="TreeGrafter"/>
</dbReference>
<evidence type="ECO:0000256" key="2">
    <source>
        <dbReference type="ARBA" id="ARBA00023277"/>
    </source>
</evidence>
<dbReference type="CDD" id="cd01399">
    <property type="entry name" value="GlcN6P_deaminase"/>
    <property type="match status" value="1"/>
</dbReference>
<keyword evidence="2" id="KW-0119">Carbohydrate metabolism</keyword>
<reference evidence="4 5" key="1">
    <citation type="submission" date="2019-07" db="EMBL/GenBank/DDBJ databases">
        <title>Whole genome shotgun sequence of Cellulomonas soli NBRC 109434.</title>
        <authorList>
            <person name="Hosoyama A."/>
            <person name="Uohara A."/>
            <person name="Ohji S."/>
            <person name="Ichikawa N."/>
        </authorList>
    </citation>
    <scope>NUCLEOTIDE SEQUENCE [LARGE SCALE GENOMIC DNA]</scope>
    <source>
        <strain evidence="4 5">NBRC 109434</strain>
    </source>
</reference>
<sequence length="259" mass="26368">MRIHVLPDRAGIGTVGAALVAAAVRDTPDLLLGVATGSSPEPVYAALAARVAGGLDLGGLSAVALDEYVGLPVDHPESYRSVVRRTVVRPLRLDPARVAVPDGTAADPSAAADAYDAAIVARGGVDLQILGLGHNGHVAFNEPGSSFASRTRVVALTARTRAANARFFGGDVDAVPTHAVTQGIGTVLQARRLLLVVTGRDKAPVVAAALTGPVDEICPGSALQTHPDVTVLLDEAAATYLDASLLDDPDRTCATAGAR</sequence>
<dbReference type="Pfam" id="PF01182">
    <property type="entry name" value="Glucosamine_iso"/>
    <property type="match status" value="1"/>
</dbReference>
<evidence type="ECO:0000313" key="4">
    <source>
        <dbReference type="EMBL" id="GEP69869.1"/>
    </source>
</evidence>
<dbReference type="GO" id="GO:0006043">
    <property type="term" value="P:glucosamine catabolic process"/>
    <property type="evidence" value="ECO:0007669"/>
    <property type="project" value="TreeGrafter"/>
</dbReference>
<keyword evidence="5" id="KW-1185">Reference proteome</keyword>
<dbReference type="GO" id="GO:0005737">
    <property type="term" value="C:cytoplasm"/>
    <property type="evidence" value="ECO:0007669"/>
    <property type="project" value="TreeGrafter"/>
</dbReference>
<dbReference type="PROSITE" id="PS01161">
    <property type="entry name" value="GLC_GALNAC_ISOMERASE"/>
    <property type="match status" value="1"/>
</dbReference>
<comment type="caution">
    <text evidence="4">The sequence shown here is derived from an EMBL/GenBank/DDBJ whole genome shotgun (WGS) entry which is preliminary data.</text>
</comment>
<dbReference type="PANTHER" id="PTHR11280:SF5">
    <property type="entry name" value="GLUCOSAMINE-6-PHOSPHATE ISOMERASE"/>
    <property type="match status" value="1"/>
</dbReference>
<dbReference type="GO" id="GO:0005975">
    <property type="term" value="P:carbohydrate metabolic process"/>
    <property type="evidence" value="ECO:0007669"/>
    <property type="project" value="InterPro"/>
</dbReference>
<dbReference type="PANTHER" id="PTHR11280">
    <property type="entry name" value="GLUCOSAMINE-6-PHOSPHATE ISOMERASE"/>
    <property type="match status" value="1"/>
</dbReference>
<organism evidence="4 5">
    <name type="scientific">Cellulomonas soli</name>
    <dbReference type="NCBI Taxonomy" id="931535"/>
    <lineage>
        <taxon>Bacteria</taxon>
        <taxon>Bacillati</taxon>
        <taxon>Actinomycetota</taxon>
        <taxon>Actinomycetes</taxon>
        <taxon>Micrococcales</taxon>
        <taxon>Cellulomonadaceae</taxon>
        <taxon>Cellulomonas</taxon>
    </lineage>
</organism>
<dbReference type="InterPro" id="IPR006148">
    <property type="entry name" value="Glc/Gal-6P_isomerase"/>
</dbReference>
<accession>A0A512PF92</accession>
<dbReference type="GO" id="GO:0042802">
    <property type="term" value="F:identical protein binding"/>
    <property type="evidence" value="ECO:0007669"/>
    <property type="project" value="TreeGrafter"/>
</dbReference>
<dbReference type="InterPro" id="IPR004547">
    <property type="entry name" value="Glucosamine6P_isomerase"/>
</dbReference>
<dbReference type="Gene3D" id="3.40.50.1360">
    <property type="match status" value="1"/>
</dbReference>
<dbReference type="SUPFAM" id="SSF100950">
    <property type="entry name" value="NagB/RpiA/CoA transferase-like"/>
    <property type="match status" value="1"/>
</dbReference>
<evidence type="ECO:0000259" key="3">
    <source>
        <dbReference type="Pfam" id="PF01182"/>
    </source>
</evidence>
<protein>
    <submittedName>
        <fullName evidence="4">Glucosamine-6-phosphate deaminase</fullName>
    </submittedName>
</protein>
<dbReference type="RefSeq" id="WP_146953610.1">
    <property type="nucleotide sequence ID" value="NZ_BAABBJ010000001.1"/>
</dbReference>
<dbReference type="InterPro" id="IPR037171">
    <property type="entry name" value="NagB/RpiA_transferase-like"/>
</dbReference>
<dbReference type="Proteomes" id="UP000321798">
    <property type="component" value="Unassembled WGS sequence"/>
</dbReference>
<dbReference type="InterPro" id="IPR018321">
    <property type="entry name" value="Glucosamine6P_isomerase_CS"/>
</dbReference>
<feature type="domain" description="Glucosamine/galactosamine-6-phosphate isomerase" evidence="3">
    <location>
        <begin position="19"/>
        <end position="226"/>
    </location>
</feature>
<dbReference type="AlphaFoldDB" id="A0A512PF92"/>
<gene>
    <name evidence="4" type="primary">nagB_2</name>
    <name evidence="4" type="ORF">CSO01_25840</name>
</gene>
<keyword evidence="1" id="KW-0378">Hydrolase</keyword>
<evidence type="ECO:0000313" key="5">
    <source>
        <dbReference type="Proteomes" id="UP000321798"/>
    </source>
</evidence>
<dbReference type="EMBL" id="BKAL01000008">
    <property type="protein sequence ID" value="GEP69869.1"/>
    <property type="molecule type" value="Genomic_DNA"/>
</dbReference>
<proteinExistence type="predicted"/>
<dbReference type="GO" id="GO:0006046">
    <property type="term" value="P:N-acetylglucosamine catabolic process"/>
    <property type="evidence" value="ECO:0007669"/>
    <property type="project" value="TreeGrafter"/>
</dbReference>